<feature type="transmembrane region" description="Helical" evidence="8">
    <location>
        <begin position="500"/>
        <end position="522"/>
    </location>
</feature>
<feature type="transmembrane region" description="Helical" evidence="8">
    <location>
        <begin position="288"/>
        <end position="305"/>
    </location>
</feature>
<protein>
    <submittedName>
        <fullName evidence="9">MFS transporter</fullName>
    </submittedName>
</protein>
<keyword evidence="6 8" id="KW-1133">Transmembrane helix</keyword>
<feature type="transmembrane region" description="Helical" evidence="8">
    <location>
        <begin position="325"/>
        <end position="345"/>
    </location>
</feature>
<dbReference type="InterPro" id="IPR000109">
    <property type="entry name" value="POT_fam"/>
</dbReference>
<dbReference type="InterPro" id="IPR005279">
    <property type="entry name" value="Dipep/tripep_permease"/>
</dbReference>
<dbReference type="GO" id="GO:0015833">
    <property type="term" value="P:peptide transport"/>
    <property type="evidence" value="ECO:0007669"/>
    <property type="project" value="UniProtKB-KW"/>
</dbReference>
<dbReference type="RefSeq" id="WP_129004563.1">
    <property type="nucleotide sequence ID" value="NZ_SDHZ01000002.1"/>
</dbReference>
<dbReference type="NCBIfam" id="TIGR00924">
    <property type="entry name" value="yjdL_sub1_fam"/>
    <property type="match status" value="1"/>
</dbReference>
<comment type="subcellular location">
    <subcellularLocation>
        <location evidence="1">Cell membrane</location>
        <topology evidence="1">Multi-pass membrane protein</topology>
    </subcellularLocation>
</comment>
<evidence type="ECO:0000256" key="5">
    <source>
        <dbReference type="ARBA" id="ARBA00022856"/>
    </source>
</evidence>
<dbReference type="GO" id="GO:1904680">
    <property type="term" value="F:peptide transmembrane transporter activity"/>
    <property type="evidence" value="ECO:0007669"/>
    <property type="project" value="InterPro"/>
</dbReference>
<feature type="transmembrane region" description="Helical" evidence="8">
    <location>
        <begin position="83"/>
        <end position="103"/>
    </location>
</feature>
<dbReference type="OrthoDB" id="9772725at2"/>
<evidence type="ECO:0000256" key="1">
    <source>
        <dbReference type="ARBA" id="ARBA00004651"/>
    </source>
</evidence>
<keyword evidence="5" id="KW-0653">Protein transport</keyword>
<feature type="transmembrane region" description="Helical" evidence="8">
    <location>
        <begin position="399"/>
        <end position="422"/>
    </location>
</feature>
<sequence>MNDVSASKGHPKGLYILFATEMWERFNYYGMRAVLILFMTKALLFDKAFASNLYGSYTSLVYLTPLIGGFVADRYWGNKRSIIAGGILMAIGEFILFFCGSVYASAPGLSTLLFFSGLGFMIAGNGFFKPNISSLVGQLYPKGDRRIDAAYTIFYMGINVGGALGPILCGTLGDTGSPADFKWAFLVAGIGMTISVLVQKFFHNKYVTAPGNREKVLGLTPAGANPNFLKPIVMVGGLIGFSILTIGLLYLEARVVSYLTYLLLAAVILIAFMIFSDKTLSRIEKERICVIFIAAFFVIFFWSAFEQAGASLTFFADEQTDRSLGLNISLPIVYIVAAAGLFGIVQLLRKASKNLASEYDKALRFIVFGLLSITGVAIIGGVIYLAAKGQSISMNEVPASFFQSLNSVFVVSFAPIFAWLWVKMGKREPGSPTKMAIGLLLLSIGYLWIAFGVKDIPAGTKVSMIWLTGMYALHTCGELCLSPIGLSMVNKLAPLKFGSLLMAVWFLANAVANKLAGILSSLYPDGKPTRFLGYEMTNTYDFFILFVVMSGVAALVLFLITKKLQKMMHFDKD</sequence>
<dbReference type="InterPro" id="IPR036259">
    <property type="entry name" value="MFS_trans_sf"/>
</dbReference>
<feature type="transmembrane region" description="Helical" evidence="8">
    <location>
        <begin position="465"/>
        <end position="488"/>
    </location>
</feature>
<evidence type="ECO:0000313" key="10">
    <source>
        <dbReference type="Proteomes" id="UP000290545"/>
    </source>
</evidence>
<keyword evidence="4 8" id="KW-0812">Transmembrane</keyword>
<feature type="transmembrane region" description="Helical" evidence="8">
    <location>
        <begin position="181"/>
        <end position="198"/>
    </location>
</feature>
<dbReference type="GO" id="GO:0005886">
    <property type="term" value="C:plasma membrane"/>
    <property type="evidence" value="ECO:0007669"/>
    <property type="project" value="UniProtKB-SubCell"/>
</dbReference>
<feature type="transmembrane region" description="Helical" evidence="8">
    <location>
        <begin position="365"/>
        <end position="387"/>
    </location>
</feature>
<dbReference type="CDD" id="cd17346">
    <property type="entry name" value="MFS_DtpA_like"/>
    <property type="match status" value="1"/>
</dbReference>
<accession>A0A4Q1D707</accession>
<feature type="transmembrane region" description="Helical" evidence="8">
    <location>
        <begin position="109"/>
        <end position="128"/>
    </location>
</feature>
<dbReference type="PANTHER" id="PTHR23517">
    <property type="entry name" value="RESISTANCE PROTEIN MDTM, PUTATIVE-RELATED-RELATED"/>
    <property type="match status" value="1"/>
</dbReference>
<evidence type="ECO:0000256" key="8">
    <source>
        <dbReference type="SAM" id="Phobius"/>
    </source>
</evidence>
<dbReference type="Pfam" id="PF00854">
    <property type="entry name" value="PTR2"/>
    <property type="match status" value="2"/>
</dbReference>
<feature type="transmembrane region" description="Helical" evidence="8">
    <location>
        <begin position="232"/>
        <end position="251"/>
    </location>
</feature>
<evidence type="ECO:0000256" key="2">
    <source>
        <dbReference type="ARBA" id="ARBA00022448"/>
    </source>
</evidence>
<dbReference type="InterPro" id="IPR050171">
    <property type="entry name" value="MFS_Transporters"/>
</dbReference>
<keyword evidence="5" id="KW-0571">Peptide transport</keyword>
<dbReference type="AlphaFoldDB" id="A0A4Q1D707"/>
<dbReference type="SUPFAM" id="SSF103473">
    <property type="entry name" value="MFS general substrate transporter"/>
    <property type="match status" value="2"/>
</dbReference>
<evidence type="ECO:0000256" key="3">
    <source>
        <dbReference type="ARBA" id="ARBA00022475"/>
    </source>
</evidence>
<proteinExistence type="predicted"/>
<dbReference type="EMBL" id="SDHZ01000002">
    <property type="protein sequence ID" value="RXK83511.1"/>
    <property type="molecule type" value="Genomic_DNA"/>
</dbReference>
<keyword evidence="10" id="KW-1185">Reference proteome</keyword>
<name>A0A4Q1D707_9BACT</name>
<evidence type="ECO:0000256" key="6">
    <source>
        <dbReference type="ARBA" id="ARBA00022989"/>
    </source>
</evidence>
<keyword evidence="3" id="KW-1003">Cell membrane</keyword>
<keyword evidence="2" id="KW-0813">Transport</keyword>
<evidence type="ECO:0000256" key="7">
    <source>
        <dbReference type="ARBA" id="ARBA00023136"/>
    </source>
</evidence>
<dbReference type="Gene3D" id="1.20.1250.20">
    <property type="entry name" value="MFS general substrate transporter like domains"/>
    <property type="match status" value="2"/>
</dbReference>
<gene>
    <name evidence="9" type="ORF">ESB13_15575</name>
</gene>
<feature type="transmembrane region" description="Helical" evidence="8">
    <location>
        <begin position="149"/>
        <end position="169"/>
    </location>
</feature>
<keyword evidence="7 8" id="KW-0472">Membrane</keyword>
<feature type="transmembrane region" description="Helical" evidence="8">
    <location>
        <begin position="257"/>
        <end position="276"/>
    </location>
</feature>
<dbReference type="PANTHER" id="PTHR23517:SF15">
    <property type="entry name" value="PROTON-DEPENDENT OLIGOPEPTIDE FAMILY TRANSPORT PROTEIN"/>
    <property type="match status" value="1"/>
</dbReference>
<evidence type="ECO:0000256" key="4">
    <source>
        <dbReference type="ARBA" id="ARBA00022692"/>
    </source>
</evidence>
<reference evidence="9 10" key="1">
    <citation type="submission" date="2019-01" db="EMBL/GenBank/DDBJ databases">
        <title>Filimonas sp. strain TTM-71.</title>
        <authorList>
            <person name="Chen W.-M."/>
        </authorList>
    </citation>
    <scope>NUCLEOTIDE SEQUENCE [LARGE SCALE GENOMIC DNA]</scope>
    <source>
        <strain evidence="9 10">TTM-71</strain>
    </source>
</reference>
<feature type="transmembrane region" description="Helical" evidence="8">
    <location>
        <begin position="542"/>
        <end position="560"/>
    </location>
</feature>
<feature type="transmembrane region" description="Helical" evidence="8">
    <location>
        <begin position="57"/>
        <end position="76"/>
    </location>
</feature>
<organism evidence="9 10">
    <name type="scientific">Filimonas effusa</name>
    <dbReference type="NCBI Taxonomy" id="2508721"/>
    <lineage>
        <taxon>Bacteria</taxon>
        <taxon>Pseudomonadati</taxon>
        <taxon>Bacteroidota</taxon>
        <taxon>Chitinophagia</taxon>
        <taxon>Chitinophagales</taxon>
        <taxon>Chitinophagaceae</taxon>
        <taxon>Filimonas</taxon>
    </lineage>
</organism>
<dbReference type="Proteomes" id="UP000290545">
    <property type="component" value="Unassembled WGS sequence"/>
</dbReference>
<feature type="transmembrane region" description="Helical" evidence="8">
    <location>
        <begin position="434"/>
        <end position="453"/>
    </location>
</feature>
<evidence type="ECO:0000313" key="9">
    <source>
        <dbReference type="EMBL" id="RXK83511.1"/>
    </source>
</evidence>
<comment type="caution">
    <text evidence="9">The sequence shown here is derived from an EMBL/GenBank/DDBJ whole genome shotgun (WGS) entry which is preliminary data.</text>
</comment>